<dbReference type="PANTHER" id="PTHR47478">
    <property type="match status" value="1"/>
</dbReference>
<reference evidence="1 2" key="1">
    <citation type="journal article" date="2018" name="Int. J. Syst. Evol. Microbiol.">
        <title>Zhouia spongiae sp. nov., isolated from a marine sponge.</title>
        <authorList>
            <person name="Zhuang L."/>
            <person name="Lin B."/>
            <person name="Qin F."/>
            <person name="Luo L."/>
        </authorList>
    </citation>
    <scope>NUCLEOTIDE SEQUENCE [LARGE SCALE GENOMIC DNA]</scope>
    <source>
        <strain evidence="1 2">HN-Y44</strain>
    </source>
</reference>
<dbReference type="InterPro" id="IPR006439">
    <property type="entry name" value="HAD-SF_hydro_IA"/>
</dbReference>
<dbReference type="NCBIfam" id="TIGR01549">
    <property type="entry name" value="HAD-SF-IA-v1"/>
    <property type="match status" value="1"/>
</dbReference>
<sequence>MKMKDKITDVFFDLDHTLWDFEKNSALTFNKILPQNGVNVSLDDFLKCYRQVNMHYWKLYREEKVTKEQLRYSRLKETFDRLDYKIEDELITVLSEEYIRYLTGFNHLFDEAIPILDYLRPKYKLHIITNGFAEVQTGKLENSKISDYFIHIINSESAGVKKPDPRIFNYALTKARVEADKAIMIGDNYEADVLGAKNVGMHTIHFNVHNDAVNEQDVKIDNLLEIKGYL</sequence>
<protein>
    <submittedName>
        <fullName evidence="1">YjjG family noncanonical pyrimidine nucleotidase</fullName>
    </submittedName>
</protein>
<dbReference type="Proteomes" id="UP000829476">
    <property type="component" value="Chromosome"/>
</dbReference>
<dbReference type="Pfam" id="PF00702">
    <property type="entry name" value="Hydrolase"/>
    <property type="match status" value="1"/>
</dbReference>
<accession>A0ABY3YRM8</accession>
<dbReference type="Gene3D" id="3.40.50.1000">
    <property type="entry name" value="HAD superfamily/HAD-like"/>
    <property type="match status" value="1"/>
</dbReference>
<organism evidence="1 2">
    <name type="scientific">Zhouia spongiae</name>
    <dbReference type="NCBI Taxonomy" id="2202721"/>
    <lineage>
        <taxon>Bacteria</taxon>
        <taxon>Pseudomonadati</taxon>
        <taxon>Bacteroidota</taxon>
        <taxon>Flavobacteriia</taxon>
        <taxon>Flavobacteriales</taxon>
        <taxon>Flavobacteriaceae</taxon>
        <taxon>Zhouia</taxon>
    </lineage>
</organism>
<dbReference type="EMBL" id="CP094326">
    <property type="protein sequence ID" value="UNZ00392.1"/>
    <property type="molecule type" value="Genomic_DNA"/>
</dbReference>
<dbReference type="SFLD" id="SFLDG01135">
    <property type="entry name" value="C1.5.6:_HAD__Beta-PGM__Phospha"/>
    <property type="match status" value="1"/>
</dbReference>
<name>A0ABY3YRM8_9FLAO</name>
<dbReference type="PRINTS" id="PR00413">
    <property type="entry name" value="HADHALOGNASE"/>
</dbReference>
<dbReference type="SFLD" id="SFLDG01129">
    <property type="entry name" value="C1.5:_HAD__Beta-PGM__Phosphata"/>
    <property type="match status" value="1"/>
</dbReference>
<dbReference type="Gene3D" id="1.10.150.240">
    <property type="entry name" value="Putative phosphatase, domain 2"/>
    <property type="match status" value="1"/>
</dbReference>
<dbReference type="InterPro" id="IPR036412">
    <property type="entry name" value="HAD-like_sf"/>
</dbReference>
<evidence type="ECO:0000313" key="1">
    <source>
        <dbReference type="EMBL" id="UNZ00392.1"/>
    </source>
</evidence>
<dbReference type="SFLD" id="SFLDS00003">
    <property type="entry name" value="Haloacid_Dehalogenase"/>
    <property type="match status" value="1"/>
</dbReference>
<keyword evidence="2" id="KW-1185">Reference proteome</keyword>
<dbReference type="NCBIfam" id="TIGR02254">
    <property type="entry name" value="YjjG_YfnB"/>
    <property type="match status" value="1"/>
</dbReference>
<dbReference type="InterPro" id="IPR011951">
    <property type="entry name" value="HAD-SF_hydro_IA_YjjG/PynA"/>
</dbReference>
<proteinExistence type="predicted"/>
<dbReference type="PANTHER" id="PTHR47478:SF1">
    <property type="entry name" value="PYRIMIDINE 5'-NUCLEOTIDASE YJJG"/>
    <property type="match status" value="1"/>
</dbReference>
<dbReference type="NCBIfam" id="TIGR01509">
    <property type="entry name" value="HAD-SF-IA-v3"/>
    <property type="match status" value="1"/>
</dbReference>
<dbReference type="SUPFAM" id="SSF56784">
    <property type="entry name" value="HAD-like"/>
    <property type="match status" value="1"/>
</dbReference>
<dbReference type="InterPro" id="IPR052550">
    <property type="entry name" value="Pyrimidine_5'-ntase_YjjG"/>
</dbReference>
<dbReference type="InterPro" id="IPR023214">
    <property type="entry name" value="HAD_sf"/>
</dbReference>
<evidence type="ECO:0000313" key="2">
    <source>
        <dbReference type="Proteomes" id="UP000829476"/>
    </source>
</evidence>
<gene>
    <name evidence="1" type="ORF">MQE36_08640</name>
</gene>
<dbReference type="InterPro" id="IPR023198">
    <property type="entry name" value="PGP-like_dom2"/>
</dbReference>